<gene>
    <name evidence="1" type="ORF">METZ01_LOCUS471516</name>
</gene>
<evidence type="ECO:0008006" key="2">
    <source>
        <dbReference type="Google" id="ProtNLM"/>
    </source>
</evidence>
<dbReference type="InterPro" id="IPR011051">
    <property type="entry name" value="RmlC_Cupin_sf"/>
</dbReference>
<protein>
    <recommendedName>
        <fullName evidence="2">Cupin type-1 domain-containing protein</fullName>
    </recommendedName>
</protein>
<dbReference type="SUPFAM" id="SSF51182">
    <property type="entry name" value="RmlC-like cupins"/>
    <property type="match status" value="1"/>
</dbReference>
<dbReference type="InterPro" id="IPR036291">
    <property type="entry name" value="NAD(P)-bd_dom_sf"/>
</dbReference>
<proteinExistence type="predicted"/>
<dbReference type="Gene3D" id="3.40.50.720">
    <property type="entry name" value="NAD(P)-binding Rossmann-like Domain"/>
    <property type="match status" value="1"/>
</dbReference>
<dbReference type="EMBL" id="UINC01199979">
    <property type="protein sequence ID" value="SVE18662.1"/>
    <property type="molecule type" value="Genomic_DNA"/>
</dbReference>
<organism evidence="1">
    <name type="scientific">marine metagenome</name>
    <dbReference type="NCBI Taxonomy" id="408172"/>
    <lineage>
        <taxon>unclassified sequences</taxon>
        <taxon>metagenomes</taxon>
        <taxon>ecological metagenomes</taxon>
    </lineage>
</organism>
<dbReference type="SUPFAM" id="SSF51735">
    <property type="entry name" value="NAD(P)-binding Rossmann-fold domains"/>
    <property type="match status" value="1"/>
</dbReference>
<reference evidence="1" key="1">
    <citation type="submission" date="2018-05" db="EMBL/GenBank/DDBJ databases">
        <authorList>
            <person name="Lanie J.A."/>
            <person name="Ng W.-L."/>
            <person name="Kazmierczak K.M."/>
            <person name="Andrzejewski T.M."/>
            <person name="Davidsen T.M."/>
            <person name="Wayne K.J."/>
            <person name="Tettelin H."/>
            <person name="Glass J.I."/>
            <person name="Rusch D."/>
            <person name="Podicherti R."/>
            <person name="Tsui H.-C.T."/>
            <person name="Winkler M.E."/>
        </authorList>
    </citation>
    <scope>NUCLEOTIDE SEQUENCE</scope>
</reference>
<sequence>MKILAENNEISKEIFHCSSDNTTVKEVAEICKEINNQVELVETEDEIPNLGYTISNKKILSTGFEFKYPLKESLEEMIKAWSEKAQFNTLELIQKGQKEFIDDRGKISNFELTEPINLIGYIESKAGTVRANHYHPIQEQKCLLITGQYISVLKDLSDSNSVVETNIINPGDLAVIHPNVAHTMVFLEDSIFLNLVRGEREHENYGVTHTIFYELVNEKLRRQIVDYYKAECRVCESKYLKEVLSL</sequence>
<accession>A0A383BFF0</accession>
<name>A0A383BFF0_9ZZZZ</name>
<dbReference type="Gene3D" id="2.60.120.10">
    <property type="entry name" value="Jelly Rolls"/>
    <property type="match status" value="1"/>
</dbReference>
<dbReference type="AlphaFoldDB" id="A0A383BFF0"/>
<evidence type="ECO:0000313" key="1">
    <source>
        <dbReference type="EMBL" id="SVE18662.1"/>
    </source>
</evidence>
<dbReference type="InterPro" id="IPR014710">
    <property type="entry name" value="RmlC-like_jellyroll"/>
</dbReference>
<feature type="non-terminal residue" evidence="1">
    <location>
        <position position="246"/>
    </location>
</feature>